<protein>
    <recommendedName>
        <fullName evidence="2 7">Glutamate racemase</fullName>
        <ecNumber evidence="2 7">5.1.1.3</ecNumber>
    </recommendedName>
</protein>
<dbReference type="SUPFAM" id="SSF53681">
    <property type="entry name" value="Aspartate/glutamate racemase"/>
    <property type="match status" value="2"/>
</dbReference>
<feature type="active site" description="Proton donor/acceptor" evidence="7">
    <location>
        <position position="70"/>
    </location>
</feature>
<evidence type="ECO:0000313" key="9">
    <source>
        <dbReference type="Proteomes" id="UP000789803"/>
    </source>
</evidence>
<dbReference type="Gene3D" id="3.40.50.1860">
    <property type="match status" value="2"/>
</dbReference>
<dbReference type="EMBL" id="CAJHOF010000012">
    <property type="protein sequence ID" value="CAD7289116.1"/>
    <property type="molecule type" value="Genomic_DNA"/>
</dbReference>
<gene>
    <name evidence="8" type="primary">yrpC</name>
    <name evidence="7" type="synonym">murI</name>
    <name evidence="8" type="ORF">LMG7974_01350</name>
</gene>
<feature type="binding site" evidence="7">
    <location>
        <begin position="39"/>
        <end position="40"/>
    </location>
    <ligand>
        <name>substrate</name>
    </ligand>
</feature>
<dbReference type="InterPro" id="IPR018187">
    <property type="entry name" value="Asp/Glu_racemase_AS_1"/>
</dbReference>
<feature type="binding site" evidence="7">
    <location>
        <begin position="178"/>
        <end position="179"/>
    </location>
    <ligand>
        <name>substrate</name>
    </ligand>
</feature>
<dbReference type="PANTHER" id="PTHR21198:SF3">
    <property type="entry name" value="GLUTAMATE RACEMASE"/>
    <property type="match status" value="1"/>
</dbReference>
<evidence type="ECO:0000256" key="4">
    <source>
        <dbReference type="ARBA" id="ARBA00022984"/>
    </source>
</evidence>
<name>A0ABM8Q8K9_9BACT</name>
<keyword evidence="6 7" id="KW-0961">Cell wall biogenesis/degradation</keyword>
<keyword evidence="4 7" id="KW-0573">Peptidoglycan synthesis</keyword>
<dbReference type="InterPro" id="IPR015942">
    <property type="entry name" value="Asp/Glu/hydantoin_racemase"/>
</dbReference>
<dbReference type="RefSeq" id="WP_229933141.1">
    <property type="nucleotide sequence ID" value="NZ_CAJHOF010000012.1"/>
</dbReference>
<dbReference type="Pfam" id="PF01177">
    <property type="entry name" value="Asp_Glu_race"/>
    <property type="match status" value="1"/>
</dbReference>
<keyword evidence="3 7" id="KW-0133">Cell shape</keyword>
<dbReference type="EC" id="5.1.1.3" evidence="2 7"/>
<keyword evidence="5 7" id="KW-0413">Isomerase</keyword>
<comment type="catalytic activity">
    <reaction evidence="1 7">
        <text>L-glutamate = D-glutamate</text>
        <dbReference type="Rhea" id="RHEA:12813"/>
        <dbReference type="ChEBI" id="CHEBI:29985"/>
        <dbReference type="ChEBI" id="CHEBI:29986"/>
        <dbReference type="EC" id="5.1.1.3"/>
    </reaction>
</comment>
<dbReference type="GO" id="GO:0008881">
    <property type="term" value="F:glutamate racemase activity"/>
    <property type="evidence" value="ECO:0007669"/>
    <property type="project" value="UniProtKB-EC"/>
</dbReference>
<proteinExistence type="inferred from homology"/>
<sequence>MRVGVFDSGFGGLSVLNAALKRFSGVEFVYYADTKNVPYGTKSVDEITALSINACKYLINSGCEIIIVACNTATSACINVLRNMFNVPIVGMEPAIKIALNKFDKKTILIATPATINGEKLKKLISKLNANDNIWLLALPKLVSMAENLDFSSSKEYLKGEFSEICFDDFSSLVLGCTHFNYFKDSLREILPSHISFIDGIDGTLNRLKSLCNDEIMHYEKQNKIEYVCSGNLIQDKIELNKISTLLARLDKMEYVK</sequence>
<dbReference type="NCBIfam" id="TIGR00067">
    <property type="entry name" value="glut_race"/>
    <property type="match status" value="1"/>
</dbReference>
<feature type="active site" description="Proton donor/acceptor" evidence="7">
    <location>
        <position position="177"/>
    </location>
</feature>
<evidence type="ECO:0000256" key="3">
    <source>
        <dbReference type="ARBA" id="ARBA00022960"/>
    </source>
</evidence>
<organism evidence="8 9">
    <name type="scientific">Campylobacter majalis</name>
    <dbReference type="NCBI Taxonomy" id="2790656"/>
    <lineage>
        <taxon>Bacteria</taxon>
        <taxon>Pseudomonadati</taxon>
        <taxon>Campylobacterota</taxon>
        <taxon>Epsilonproteobacteria</taxon>
        <taxon>Campylobacterales</taxon>
        <taxon>Campylobacteraceae</taxon>
        <taxon>Campylobacter</taxon>
    </lineage>
</organism>
<evidence type="ECO:0000313" key="8">
    <source>
        <dbReference type="EMBL" id="CAD7289116.1"/>
    </source>
</evidence>
<accession>A0ABM8Q8K9</accession>
<comment type="pathway">
    <text evidence="7">Cell wall biogenesis; peptidoglycan biosynthesis.</text>
</comment>
<feature type="binding site" evidence="7">
    <location>
        <begin position="71"/>
        <end position="72"/>
    </location>
    <ligand>
        <name>substrate</name>
    </ligand>
</feature>
<dbReference type="HAMAP" id="MF_00258">
    <property type="entry name" value="Glu_racemase"/>
    <property type="match status" value="1"/>
</dbReference>
<dbReference type="InterPro" id="IPR001920">
    <property type="entry name" value="Asp/Glu_race"/>
</dbReference>
<evidence type="ECO:0000256" key="6">
    <source>
        <dbReference type="ARBA" id="ARBA00023316"/>
    </source>
</evidence>
<evidence type="ECO:0000256" key="7">
    <source>
        <dbReference type="HAMAP-Rule" id="MF_00258"/>
    </source>
</evidence>
<dbReference type="Proteomes" id="UP000789803">
    <property type="component" value="Unassembled WGS sequence"/>
</dbReference>
<feature type="binding site" evidence="7">
    <location>
        <begin position="7"/>
        <end position="8"/>
    </location>
    <ligand>
        <name>substrate</name>
    </ligand>
</feature>
<evidence type="ECO:0000256" key="2">
    <source>
        <dbReference type="ARBA" id="ARBA00013090"/>
    </source>
</evidence>
<comment type="similarity">
    <text evidence="7">Belongs to the aspartate/glutamate racemases family.</text>
</comment>
<dbReference type="PANTHER" id="PTHR21198">
    <property type="entry name" value="GLUTAMATE RACEMASE"/>
    <property type="match status" value="1"/>
</dbReference>
<evidence type="ECO:0000256" key="5">
    <source>
        <dbReference type="ARBA" id="ARBA00023235"/>
    </source>
</evidence>
<dbReference type="PROSITE" id="PS00923">
    <property type="entry name" value="ASP_GLU_RACEMASE_1"/>
    <property type="match status" value="1"/>
</dbReference>
<reference evidence="8 9" key="1">
    <citation type="submission" date="2020-11" db="EMBL/GenBank/DDBJ databases">
        <authorList>
            <person name="Peeters C."/>
        </authorList>
    </citation>
    <scope>NUCLEOTIDE SEQUENCE [LARGE SCALE GENOMIC DNA]</scope>
    <source>
        <strain evidence="8 9">LMG 7974</strain>
    </source>
</reference>
<comment type="caution">
    <text evidence="8">The sequence shown here is derived from an EMBL/GenBank/DDBJ whole genome shotgun (WGS) entry which is preliminary data.</text>
</comment>
<keyword evidence="9" id="KW-1185">Reference proteome</keyword>
<evidence type="ECO:0000256" key="1">
    <source>
        <dbReference type="ARBA" id="ARBA00001602"/>
    </source>
</evidence>
<comment type="function">
    <text evidence="7">Provides the (R)-glutamate required for cell wall biosynthesis.</text>
</comment>
<dbReference type="InterPro" id="IPR004391">
    <property type="entry name" value="Glu_race"/>
</dbReference>